<feature type="signal peptide" evidence="1">
    <location>
        <begin position="1"/>
        <end position="26"/>
    </location>
</feature>
<reference evidence="2" key="1">
    <citation type="submission" date="2021-11" db="EMBL/GenBank/DDBJ databases">
        <title>Description of novel Flavobacterium species.</title>
        <authorList>
            <person name="Saticioglu I.B."/>
            <person name="Ay H."/>
            <person name="Altun S."/>
            <person name="Duman M."/>
        </authorList>
    </citation>
    <scope>NUCLEOTIDE SEQUENCE</scope>
    <source>
        <strain evidence="2">F-30</strain>
    </source>
</reference>
<accession>A0ABS8MJI5</accession>
<evidence type="ECO:0000256" key="1">
    <source>
        <dbReference type="SAM" id="SignalP"/>
    </source>
</evidence>
<keyword evidence="1" id="KW-0732">Signal</keyword>
<evidence type="ECO:0000313" key="3">
    <source>
        <dbReference type="Proteomes" id="UP001430679"/>
    </source>
</evidence>
<gene>
    <name evidence="2" type="ORF">LNP81_21885</name>
</gene>
<dbReference type="EMBL" id="JAJJMM010000001">
    <property type="protein sequence ID" value="MCC9065652.1"/>
    <property type="molecule type" value="Genomic_DNA"/>
</dbReference>
<organism evidence="2 3">
    <name type="scientific">Flavobacterium piscisymbiosum</name>
    <dbReference type="NCBI Taxonomy" id="2893753"/>
    <lineage>
        <taxon>Bacteria</taxon>
        <taxon>Pseudomonadati</taxon>
        <taxon>Bacteroidota</taxon>
        <taxon>Flavobacteriia</taxon>
        <taxon>Flavobacteriales</taxon>
        <taxon>Flavobacteriaceae</taxon>
        <taxon>Flavobacterium</taxon>
    </lineage>
</organism>
<dbReference type="Proteomes" id="UP001430679">
    <property type="component" value="Unassembled WGS sequence"/>
</dbReference>
<name>A0ABS8MJI5_9FLAO</name>
<sequence length="118" mass="12478">MKSKITFVLMLVLVPVMHFMGNNAFAQTVNGVASTTGCPNGGIVTASNSASWTTPQYQLLKSGVVVAPVPNDPNQFTNNPVFTGLATGSYTVNGRDTNVGTIFSSTSIDIRHVKICNQ</sequence>
<comment type="caution">
    <text evidence="2">The sequence shown here is derived from an EMBL/GenBank/DDBJ whole genome shotgun (WGS) entry which is preliminary data.</text>
</comment>
<dbReference type="RefSeq" id="WP_230039404.1">
    <property type="nucleotide sequence ID" value="NZ_JAJJMM010000001.1"/>
</dbReference>
<proteinExistence type="predicted"/>
<keyword evidence="3" id="KW-1185">Reference proteome</keyword>
<protein>
    <submittedName>
        <fullName evidence="2">Uncharacterized protein</fullName>
    </submittedName>
</protein>
<feature type="chain" id="PRO_5045955149" evidence="1">
    <location>
        <begin position="27"/>
        <end position="118"/>
    </location>
</feature>
<evidence type="ECO:0000313" key="2">
    <source>
        <dbReference type="EMBL" id="MCC9065652.1"/>
    </source>
</evidence>